<accession>A0A7W8EPZ7</accession>
<proteinExistence type="predicted"/>
<reference evidence="1 2" key="1">
    <citation type="submission" date="2020-08" db="EMBL/GenBank/DDBJ databases">
        <title>Genomic Encyclopedia of Type Strains, Phase IV (KMG-IV): sequencing the most valuable type-strain genomes for metagenomic binning, comparative biology and taxonomic classification.</title>
        <authorList>
            <person name="Goeker M."/>
        </authorList>
    </citation>
    <scope>NUCLEOTIDE SEQUENCE [LARGE SCALE GENOMIC DNA]</scope>
    <source>
        <strain evidence="1 2">DSM 25620</strain>
    </source>
</reference>
<keyword evidence="2" id="KW-1185">Reference proteome</keyword>
<evidence type="ECO:0000313" key="1">
    <source>
        <dbReference type="EMBL" id="MBB5091859.1"/>
    </source>
</evidence>
<organism evidence="1 2">
    <name type="scientific">Pseudochrobactrum saccharolyticum</name>
    <dbReference type="NCBI Taxonomy" id="354352"/>
    <lineage>
        <taxon>Bacteria</taxon>
        <taxon>Pseudomonadati</taxon>
        <taxon>Pseudomonadota</taxon>
        <taxon>Alphaproteobacteria</taxon>
        <taxon>Hyphomicrobiales</taxon>
        <taxon>Brucellaceae</taxon>
        <taxon>Pseudochrobactrum</taxon>
    </lineage>
</organism>
<evidence type="ECO:0000313" key="2">
    <source>
        <dbReference type="Proteomes" id="UP000531231"/>
    </source>
</evidence>
<comment type="caution">
    <text evidence="1">The sequence shown here is derived from an EMBL/GenBank/DDBJ whole genome shotgun (WGS) entry which is preliminary data.</text>
</comment>
<dbReference type="Proteomes" id="UP000531231">
    <property type="component" value="Unassembled WGS sequence"/>
</dbReference>
<gene>
    <name evidence="1" type="ORF">HNQ68_002404</name>
</gene>
<dbReference type="RefSeq" id="WP_151159925.1">
    <property type="nucleotide sequence ID" value="NZ_JACHIL010000004.1"/>
</dbReference>
<dbReference type="AlphaFoldDB" id="A0A7W8EPZ7"/>
<protein>
    <submittedName>
        <fullName evidence="1">Uncharacterized protein</fullName>
    </submittedName>
</protein>
<dbReference type="EMBL" id="JACHIL010000004">
    <property type="protein sequence ID" value="MBB5091859.1"/>
    <property type="molecule type" value="Genomic_DNA"/>
</dbReference>
<name>A0A7W8EPZ7_9HYPH</name>
<sequence length="168" mass="18704">MHEEDSWGKMIFSRFFAEDVAHFLSKRGSITGGVCLLCVVAVFTPASAHAEDVADWENIASGTAFMSNPAAVEYKTGYSNIGYDHFRSEIMLNWSDGEAQSQTIYEGIYDRPPAKVWGAGDRLCVSMQTCARYEDNCTTNIIVYRYDADVKLFSELPAGDNLCVQVKK</sequence>